<protein>
    <submittedName>
        <fullName evidence="2">Flagellin</fullName>
    </submittedName>
</protein>
<evidence type="ECO:0000259" key="1">
    <source>
        <dbReference type="Pfam" id="PF16467"/>
    </source>
</evidence>
<dbReference type="Pfam" id="PF16467">
    <property type="entry name" value="DUF5048"/>
    <property type="match status" value="1"/>
</dbReference>
<reference evidence="2 3" key="1">
    <citation type="submission" date="2014-06" db="EMBL/GenBank/DDBJ databases">
        <title>Genetic determinant of reutericyclin biosynthesis of Lactobacillus reuteri.</title>
        <authorList>
            <person name="Lin X."/>
            <person name="Duar R."/>
            <person name="Walter J."/>
            <person name="Gaenzle M."/>
        </authorList>
    </citation>
    <scope>NUCLEOTIDE SEQUENCE [LARGE SCALE GENOMIC DNA]</scope>
    <source>
        <strain evidence="2 3">LTH2584</strain>
    </source>
</reference>
<dbReference type="EMBL" id="JOSX01000010">
    <property type="protein sequence ID" value="KEK16059.1"/>
    <property type="molecule type" value="Genomic_DNA"/>
</dbReference>
<keyword evidence="2" id="KW-0282">Flagellum</keyword>
<sequence>MPLKYKKPNYNETLSNIVNGLEEKVSGRAASVLRQPIRNLQTTIQVLDNDGSIIDTITGKTTGGTINYDATSLIRRTGTLKMVVDPSYMPNNKSVFWFDKKFRVYQGVVDLSRFPREAVNFLLGTFWVNESSLRFDKTTREISVTLADKMTLWDGQGLENKLKIKRGTPMSDAIRGIMELVGETDFGYMYTSNGEEILQYDYEKEPGTSINDIIEDFRDMYMDFICGYNSLGQFEYRKLPIQKEEEIPKPKWEFDATSQDRADLTLSFQESYDLKNVKNRFVVIGSTSTKTGYTPKGSVKITDTNSEFNIDAIGTRTKVIQNSDLTNDLQCVSQARYEMWKAAHFQEKVSIDVSPVYFLQPNDVILVTNPVTKKVYQYMIDTIQIDLAVDGIMSIDAHKMYFVKPDYGEADMPIVAAIKNGINKLGWLSLPEERIKDTYGISADGKNYLSIRFVVDEEGGWQAETTAYNTSRNQTLEIDLRDFEKLNLKDENGDVGRSKGDYADRVLGHEMFHAVCNDFYGAVKTMDMPVWFKEGFAELLHGGKDRYVTITGFESKEAKKQALIKRARNQLNGTWESTSDDYVAAYLIACAMYYLVGDLNGLHDMFQRLEKESNLNLNFLYKALPITESAGQIFDKVIDKMQKMPIWDFLNDPTDVDTCSIGGNHMLNIYDRPLSPEDVFNNQTATTDSLGFKIKFDE</sequence>
<feature type="domain" description="DUF5048" evidence="1">
    <location>
        <begin position="305"/>
        <end position="401"/>
    </location>
</feature>
<comment type="caution">
    <text evidence="2">The sequence shown here is derived from an EMBL/GenBank/DDBJ whole genome shotgun (WGS) entry which is preliminary data.</text>
</comment>
<keyword evidence="2" id="KW-0969">Cilium</keyword>
<gene>
    <name evidence="2" type="ORF">LR3_08220</name>
</gene>
<dbReference type="Proteomes" id="UP000027731">
    <property type="component" value="Unassembled WGS sequence"/>
</dbReference>
<dbReference type="InterPro" id="IPR032489">
    <property type="entry name" value="DUF5048"/>
</dbReference>
<evidence type="ECO:0000313" key="2">
    <source>
        <dbReference type="EMBL" id="KEK16059.1"/>
    </source>
</evidence>
<organism evidence="2 3">
    <name type="scientific">Limosilactobacillus reuteri</name>
    <name type="common">Lactobacillus reuteri</name>
    <dbReference type="NCBI Taxonomy" id="1598"/>
    <lineage>
        <taxon>Bacteria</taxon>
        <taxon>Bacillati</taxon>
        <taxon>Bacillota</taxon>
        <taxon>Bacilli</taxon>
        <taxon>Lactobacillales</taxon>
        <taxon>Lactobacillaceae</taxon>
        <taxon>Limosilactobacillus</taxon>
    </lineage>
</organism>
<evidence type="ECO:0000313" key="3">
    <source>
        <dbReference type="Proteomes" id="UP000027731"/>
    </source>
</evidence>
<dbReference type="PATRIC" id="fig|1598.90.peg.453"/>
<accession>A0A073JQT9</accession>
<name>A0A073JQT9_LIMRT</name>
<dbReference type="AlphaFoldDB" id="A0A073JQT9"/>
<keyword evidence="2" id="KW-0966">Cell projection</keyword>
<proteinExistence type="predicted"/>